<dbReference type="EMBL" id="JAGTJJ010000015">
    <property type="protein sequence ID" value="MDC3983668.1"/>
    <property type="molecule type" value="Genomic_DNA"/>
</dbReference>
<keyword evidence="1" id="KW-0472">Membrane</keyword>
<feature type="domain" description="DUF7088" evidence="3">
    <location>
        <begin position="40"/>
        <end position="139"/>
    </location>
</feature>
<keyword evidence="1" id="KW-1133">Transmembrane helix</keyword>
<evidence type="ECO:0000256" key="1">
    <source>
        <dbReference type="SAM" id="Phobius"/>
    </source>
</evidence>
<feature type="domain" description="ABC-type uncharacterised transport system" evidence="2">
    <location>
        <begin position="188"/>
        <end position="473"/>
    </location>
</feature>
<evidence type="ECO:0000259" key="2">
    <source>
        <dbReference type="Pfam" id="PF09822"/>
    </source>
</evidence>
<dbReference type="Proteomes" id="UP001151081">
    <property type="component" value="Unassembled WGS sequence"/>
</dbReference>
<dbReference type="InterPro" id="IPR019196">
    <property type="entry name" value="ABC_transp_unknown"/>
</dbReference>
<dbReference type="Pfam" id="PF23357">
    <property type="entry name" value="DUF7088"/>
    <property type="match status" value="1"/>
</dbReference>
<organism evidence="4 5">
    <name type="scientific">Polyangium jinanense</name>
    <dbReference type="NCBI Taxonomy" id="2829994"/>
    <lineage>
        <taxon>Bacteria</taxon>
        <taxon>Pseudomonadati</taxon>
        <taxon>Myxococcota</taxon>
        <taxon>Polyangia</taxon>
        <taxon>Polyangiales</taxon>
        <taxon>Polyangiaceae</taxon>
        <taxon>Polyangium</taxon>
    </lineage>
</organism>
<reference evidence="4 5" key="1">
    <citation type="submission" date="2021-04" db="EMBL/GenBank/DDBJ databases">
        <title>Genome analysis of Polyangium sp.</title>
        <authorList>
            <person name="Li Y."/>
            <person name="Wang J."/>
        </authorList>
    </citation>
    <scope>NUCLEOTIDE SEQUENCE [LARGE SCALE GENOMIC DNA]</scope>
    <source>
        <strain evidence="4 5">SDU14</strain>
    </source>
</reference>
<keyword evidence="1" id="KW-0812">Transmembrane</keyword>
<gene>
    <name evidence="4" type="ORF">KEG57_24380</name>
</gene>
<evidence type="ECO:0000259" key="3">
    <source>
        <dbReference type="Pfam" id="PF23357"/>
    </source>
</evidence>
<dbReference type="AlphaFoldDB" id="A0A9X3X7A1"/>
<dbReference type="RefSeq" id="WP_272423353.1">
    <property type="nucleotide sequence ID" value="NZ_JAGTJJ010000015.1"/>
</dbReference>
<dbReference type="Pfam" id="PF09822">
    <property type="entry name" value="ABC_transp_aux"/>
    <property type="match status" value="1"/>
</dbReference>
<sequence>MERKTKARAATGVYLVLVAAILVVVNVIAFIQNKRVDVTKNERFTLSKGSARLVSEGLKQDLQVDVYVTRGGPKQEAFIQDLVDLMNEYERGSNGKFKYTLIEPKTEEQRTAAKEAGLQEAAFGEGSETGQDQATITRGFMGIAFKYGSEKEAIPILSADQSQGLEFWITNKIRELRDRADNVYQKYGVITGKDEIKLTDTNLVAAQPGRGGGPSMKGILDQALPFYKIEEVDLQNGDAEINKELAGIIITQPAKDYTEKELRRIDQFLMEGNKSVVVIAGAVNLKASDAAMKAELNLHGLDKLLDGYGVEMKKEAIMDWGRPVRIAVPTQTGQVIGIIGYGMAHAQHVDGLSEAEQTLDSSFAGFFRIEELAFPFPSTLVPHPEKQPGAQMKVVARSTPRTTIDTSDAIDLKFSAQAKPKGEYGQRAMAVALEGKIKSAFGGAGEGIETPAESKDKSRLLVISASQFLANPYARSGNAPPMPPQMMMMGGMGGDEDLQMLSMPYAQNYLTATILAFKNVLDWMSGDSDLIATSAKLLQEPKLTYANIEAPKIDATDDEATATKKAEDYRLERKKTQTRVQWSLTLFGPLLFAAFGLFRWWRRENARGSIRLD</sequence>
<keyword evidence="5" id="KW-1185">Reference proteome</keyword>
<evidence type="ECO:0000313" key="4">
    <source>
        <dbReference type="EMBL" id="MDC3983668.1"/>
    </source>
</evidence>
<accession>A0A9X3X7A1</accession>
<protein>
    <submittedName>
        <fullName evidence="4">GldG family protein</fullName>
    </submittedName>
</protein>
<proteinExistence type="predicted"/>
<name>A0A9X3X7A1_9BACT</name>
<feature type="transmembrane region" description="Helical" evidence="1">
    <location>
        <begin position="12"/>
        <end position="31"/>
    </location>
</feature>
<comment type="caution">
    <text evidence="4">The sequence shown here is derived from an EMBL/GenBank/DDBJ whole genome shotgun (WGS) entry which is preliminary data.</text>
</comment>
<feature type="transmembrane region" description="Helical" evidence="1">
    <location>
        <begin position="580"/>
        <end position="601"/>
    </location>
</feature>
<dbReference type="InterPro" id="IPR055396">
    <property type="entry name" value="DUF7088"/>
</dbReference>
<evidence type="ECO:0000313" key="5">
    <source>
        <dbReference type="Proteomes" id="UP001151081"/>
    </source>
</evidence>